<dbReference type="EMBL" id="CM032185">
    <property type="protein sequence ID" value="KAG7092967.1"/>
    <property type="molecule type" value="Genomic_DNA"/>
</dbReference>
<evidence type="ECO:0000259" key="3">
    <source>
        <dbReference type="Pfam" id="PF10342"/>
    </source>
</evidence>
<dbReference type="KEGG" id="more:E1B28_009268"/>
<dbReference type="Pfam" id="PF10342">
    <property type="entry name" value="Kre9_KNH"/>
    <property type="match status" value="1"/>
</dbReference>
<comment type="caution">
    <text evidence="4">The sequence shown here is derived from an EMBL/GenBank/DDBJ whole genome shotgun (WGS) entry which is preliminary data.</text>
</comment>
<accession>A0A9P7S099</accession>
<evidence type="ECO:0000313" key="5">
    <source>
        <dbReference type="Proteomes" id="UP001049176"/>
    </source>
</evidence>
<evidence type="ECO:0000256" key="1">
    <source>
        <dbReference type="ARBA" id="ARBA00022729"/>
    </source>
</evidence>
<dbReference type="Proteomes" id="UP001049176">
    <property type="component" value="Chromosome 5"/>
</dbReference>
<name>A0A9P7S099_9AGAR</name>
<evidence type="ECO:0000313" key="4">
    <source>
        <dbReference type="EMBL" id="KAG7092967.1"/>
    </source>
</evidence>
<dbReference type="InterPro" id="IPR018466">
    <property type="entry name" value="Kre9/Knh1-like_N"/>
</dbReference>
<sequence length="135" mass="14052">MQFKLSLSSVLAIIAATAVAVNAAPAVKGRNVLDVWSPRIISPDATTVWLSGSTVNVTWDTSDAPVLISNAAAITLNKDDRIASEGFLKEFGSFSLLDGSAEVTVPATVKPGKNYSITLFGDSGNSSPHFQITAA</sequence>
<feature type="chain" id="PRO_5040251414" description="Yeast cell wall synthesis Kre9/Knh1-like N-terminal domain-containing protein" evidence="2">
    <location>
        <begin position="24"/>
        <end position="135"/>
    </location>
</feature>
<evidence type="ECO:0000256" key="2">
    <source>
        <dbReference type="SAM" id="SignalP"/>
    </source>
</evidence>
<gene>
    <name evidence="4" type="ORF">E1B28_009268</name>
</gene>
<protein>
    <recommendedName>
        <fullName evidence="3">Yeast cell wall synthesis Kre9/Knh1-like N-terminal domain-containing protein</fullName>
    </recommendedName>
</protein>
<keyword evidence="1 2" id="KW-0732">Signal</keyword>
<feature type="signal peptide" evidence="2">
    <location>
        <begin position="1"/>
        <end position="23"/>
    </location>
</feature>
<dbReference type="RefSeq" id="XP_043009437.1">
    <property type="nucleotide sequence ID" value="XM_043154147.1"/>
</dbReference>
<dbReference type="OrthoDB" id="2973648at2759"/>
<keyword evidence="5" id="KW-1185">Reference proteome</keyword>
<dbReference type="AlphaFoldDB" id="A0A9P7S099"/>
<organism evidence="4 5">
    <name type="scientific">Marasmius oreades</name>
    <name type="common">fairy-ring Marasmius</name>
    <dbReference type="NCBI Taxonomy" id="181124"/>
    <lineage>
        <taxon>Eukaryota</taxon>
        <taxon>Fungi</taxon>
        <taxon>Dikarya</taxon>
        <taxon>Basidiomycota</taxon>
        <taxon>Agaricomycotina</taxon>
        <taxon>Agaricomycetes</taxon>
        <taxon>Agaricomycetidae</taxon>
        <taxon>Agaricales</taxon>
        <taxon>Marasmiineae</taxon>
        <taxon>Marasmiaceae</taxon>
        <taxon>Marasmius</taxon>
    </lineage>
</organism>
<feature type="domain" description="Yeast cell wall synthesis Kre9/Knh1-like N-terminal" evidence="3">
    <location>
        <begin position="42"/>
        <end position="131"/>
    </location>
</feature>
<dbReference type="GeneID" id="66078344"/>
<reference evidence="4" key="1">
    <citation type="journal article" date="2021" name="Genome Biol. Evol.">
        <title>The assembled and annotated genome of the fairy-ring fungus Marasmius oreades.</title>
        <authorList>
            <person name="Hiltunen M."/>
            <person name="Ament-Velasquez S.L."/>
            <person name="Johannesson H."/>
        </authorList>
    </citation>
    <scope>NUCLEOTIDE SEQUENCE</scope>
    <source>
        <strain evidence="4">03SP1</strain>
    </source>
</reference>
<proteinExistence type="predicted"/>